<protein>
    <submittedName>
        <fullName evidence="1">Uncharacterized protein</fullName>
    </submittedName>
</protein>
<accession>A0A7R8ZGT2</accession>
<reference evidence="1" key="1">
    <citation type="submission" date="2020-11" db="EMBL/GenBank/DDBJ databases">
        <authorList>
            <person name="Tran Van P."/>
        </authorList>
    </citation>
    <scope>NUCLEOTIDE SEQUENCE</scope>
</reference>
<organism evidence="1">
    <name type="scientific">Cyprideis torosa</name>
    <dbReference type="NCBI Taxonomy" id="163714"/>
    <lineage>
        <taxon>Eukaryota</taxon>
        <taxon>Metazoa</taxon>
        <taxon>Ecdysozoa</taxon>
        <taxon>Arthropoda</taxon>
        <taxon>Crustacea</taxon>
        <taxon>Oligostraca</taxon>
        <taxon>Ostracoda</taxon>
        <taxon>Podocopa</taxon>
        <taxon>Podocopida</taxon>
        <taxon>Cytherocopina</taxon>
        <taxon>Cytheroidea</taxon>
        <taxon>Cytherideidae</taxon>
        <taxon>Cyprideis</taxon>
    </lineage>
</organism>
<name>A0A7R8ZGT2_9CRUS</name>
<dbReference type="EMBL" id="OB660150">
    <property type="protein sequence ID" value="CAD7223100.1"/>
    <property type="molecule type" value="Genomic_DNA"/>
</dbReference>
<gene>
    <name evidence="1" type="ORF">CTOB1V02_LOCUS1094</name>
</gene>
<sequence length="121" mass="13637">MILPRVPDLTPATAHDDKKGLFPLPSHRMSLDGESLFYCYCENYSDPERLCREITGDAQLYSMFRRDNSASVPCPFHGPLLFSYDKGHSIRWARPTSLLPLIVVTRRLMKGAFSLSPSSSS</sequence>
<evidence type="ECO:0000313" key="1">
    <source>
        <dbReference type="EMBL" id="CAD7223100.1"/>
    </source>
</evidence>
<proteinExistence type="predicted"/>
<dbReference type="AlphaFoldDB" id="A0A7R8ZGT2"/>
<dbReference type="OrthoDB" id="9979716at2759"/>